<dbReference type="EMBL" id="BLXT01007308">
    <property type="protein sequence ID" value="GFO38041.1"/>
    <property type="molecule type" value="Genomic_DNA"/>
</dbReference>
<proteinExistence type="predicted"/>
<name>A0AAV4D211_9GAST</name>
<accession>A0AAV4D211</accession>
<protein>
    <submittedName>
        <fullName evidence="1">Uncharacterized protein</fullName>
    </submittedName>
</protein>
<comment type="caution">
    <text evidence="1">The sequence shown here is derived from an EMBL/GenBank/DDBJ whole genome shotgun (WGS) entry which is preliminary data.</text>
</comment>
<dbReference type="AlphaFoldDB" id="A0AAV4D211"/>
<dbReference type="Proteomes" id="UP000735302">
    <property type="component" value="Unassembled WGS sequence"/>
</dbReference>
<reference evidence="1 2" key="1">
    <citation type="journal article" date="2021" name="Elife">
        <title>Chloroplast acquisition without the gene transfer in kleptoplastic sea slugs, Plakobranchus ocellatus.</title>
        <authorList>
            <person name="Maeda T."/>
            <person name="Takahashi S."/>
            <person name="Yoshida T."/>
            <person name="Shimamura S."/>
            <person name="Takaki Y."/>
            <person name="Nagai Y."/>
            <person name="Toyoda A."/>
            <person name="Suzuki Y."/>
            <person name="Arimoto A."/>
            <person name="Ishii H."/>
            <person name="Satoh N."/>
            <person name="Nishiyama T."/>
            <person name="Hasebe M."/>
            <person name="Maruyama T."/>
            <person name="Minagawa J."/>
            <person name="Obokata J."/>
            <person name="Shigenobu S."/>
        </authorList>
    </citation>
    <scope>NUCLEOTIDE SEQUENCE [LARGE SCALE GENOMIC DNA]</scope>
</reference>
<keyword evidence="2" id="KW-1185">Reference proteome</keyword>
<organism evidence="1 2">
    <name type="scientific">Plakobranchus ocellatus</name>
    <dbReference type="NCBI Taxonomy" id="259542"/>
    <lineage>
        <taxon>Eukaryota</taxon>
        <taxon>Metazoa</taxon>
        <taxon>Spiralia</taxon>
        <taxon>Lophotrochozoa</taxon>
        <taxon>Mollusca</taxon>
        <taxon>Gastropoda</taxon>
        <taxon>Heterobranchia</taxon>
        <taxon>Euthyneura</taxon>
        <taxon>Panpulmonata</taxon>
        <taxon>Sacoglossa</taxon>
        <taxon>Placobranchoidea</taxon>
        <taxon>Plakobranchidae</taxon>
        <taxon>Plakobranchus</taxon>
    </lineage>
</organism>
<gene>
    <name evidence="1" type="ORF">PoB_006454600</name>
</gene>
<evidence type="ECO:0000313" key="2">
    <source>
        <dbReference type="Proteomes" id="UP000735302"/>
    </source>
</evidence>
<sequence>MTTAGHESPCYPSPVETLGIIMSQVNPRDSLIPACCSQRKRDLQNARSFRRSNQLVQNYFLIKEISSLSIRKGKFAEKFSIKIASQDIYQGSAKSLSRAPEDDMTYLLKTPSGDISTSIGESIEAKISRYSRMLAKSFTQSNECCNELSQSTSETHLEVKSRRIQVWKS</sequence>
<evidence type="ECO:0000313" key="1">
    <source>
        <dbReference type="EMBL" id="GFO38041.1"/>
    </source>
</evidence>